<reference evidence="1" key="1">
    <citation type="submission" date="2022-12" db="EMBL/GenBank/DDBJ databases">
        <title>Genome Sequence of Lasiodiplodia mahajangana.</title>
        <authorList>
            <person name="Buettner E."/>
        </authorList>
    </citation>
    <scope>NUCLEOTIDE SEQUENCE</scope>
    <source>
        <strain evidence="1">VT137</strain>
    </source>
</reference>
<dbReference type="EMBL" id="JAPUUL010003145">
    <property type="protein sequence ID" value="KAJ8124289.1"/>
    <property type="molecule type" value="Genomic_DNA"/>
</dbReference>
<gene>
    <name evidence="1" type="ORF">O1611_g9352</name>
</gene>
<evidence type="ECO:0000313" key="1">
    <source>
        <dbReference type="EMBL" id="KAJ8124289.1"/>
    </source>
</evidence>
<dbReference type="Proteomes" id="UP001153332">
    <property type="component" value="Unassembled WGS sequence"/>
</dbReference>
<proteinExistence type="predicted"/>
<name>A0ACC2JA95_9PEZI</name>
<accession>A0ACC2JA95</accession>
<evidence type="ECO:0000313" key="2">
    <source>
        <dbReference type="Proteomes" id="UP001153332"/>
    </source>
</evidence>
<organism evidence="1 2">
    <name type="scientific">Lasiodiplodia mahajangana</name>
    <dbReference type="NCBI Taxonomy" id="1108764"/>
    <lineage>
        <taxon>Eukaryota</taxon>
        <taxon>Fungi</taxon>
        <taxon>Dikarya</taxon>
        <taxon>Ascomycota</taxon>
        <taxon>Pezizomycotina</taxon>
        <taxon>Dothideomycetes</taxon>
        <taxon>Dothideomycetes incertae sedis</taxon>
        <taxon>Botryosphaeriales</taxon>
        <taxon>Botryosphaeriaceae</taxon>
        <taxon>Lasiodiplodia</taxon>
    </lineage>
</organism>
<comment type="caution">
    <text evidence="1">The sequence shown here is derived from an EMBL/GenBank/DDBJ whole genome shotgun (WGS) entry which is preliminary data.</text>
</comment>
<sequence length="309" mass="36486">MYYQNRPVGWIEPPWHSSETCDGYTSHEENHVDEKLCIKDGKLPALRGIEDICDEEYPGKEIGLDRDRSMQFGLFERDDYDPLPSLPSALPTLLLLNRQITDEVERMLYERNTFVVDLHCQNEYIQRQFTRRTQEIMRNIILVLRPMESPHHRDSLMNPEIWDTILGNLLTLGVIVTQPDPPLLEWIEESRKNDHRDFFTLLRDKKKAAVEQWMTWLLPVFEYLVRTIPEHTEIVVDISEEEDVMETLEYFQKGPFRFERLPVADSIFNRIEFAWESGSIGPPDPDYDDAPTGYRDLISYSDDDYCYSD</sequence>
<keyword evidence="2" id="KW-1185">Reference proteome</keyword>
<protein>
    <submittedName>
        <fullName evidence="1">Uncharacterized protein</fullName>
    </submittedName>
</protein>